<dbReference type="GO" id="GO:0015297">
    <property type="term" value="F:antiporter activity"/>
    <property type="evidence" value="ECO:0007669"/>
    <property type="project" value="InterPro"/>
</dbReference>
<dbReference type="PIRSF" id="PIRSF006603">
    <property type="entry name" value="DinF"/>
    <property type="match status" value="1"/>
</dbReference>
<evidence type="ECO:0000313" key="8">
    <source>
        <dbReference type="EMBL" id="RLP06569.1"/>
    </source>
</evidence>
<dbReference type="AlphaFoldDB" id="A0A383SAD1"/>
<evidence type="ECO:0000256" key="4">
    <source>
        <dbReference type="ARBA" id="ARBA00022692"/>
    </source>
</evidence>
<feature type="transmembrane region" description="Helical" evidence="7">
    <location>
        <begin position="329"/>
        <end position="349"/>
    </location>
</feature>
<comment type="subcellular location">
    <subcellularLocation>
        <location evidence="1">Cell membrane</location>
        <topology evidence="1">Multi-pass membrane protein</topology>
    </subcellularLocation>
</comment>
<dbReference type="Proteomes" id="UP000263928">
    <property type="component" value="Unassembled WGS sequence"/>
</dbReference>
<feature type="transmembrane region" description="Helical" evidence="7">
    <location>
        <begin position="21"/>
        <end position="45"/>
    </location>
</feature>
<feature type="transmembrane region" description="Helical" evidence="7">
    <location>
        <begin position="395"/>
        <end position="418"/>
    </location>
</feature>
<dbReference type="Pfam" id="PF01554">
    <property type="entry name" value="MatE"/>
    <property type="match status" value="2"/>
</dbReference>
<dbReference type="NCBIfam" id="TIGR00797">
    <property type="entry name" value="matE"/>
    <property type="match status" value="1"/>
</dbReference>
<dbReference type="GO" id="GO:0005886">
    <property type="term" value="C:plasma membrane"/>
    <property type="evidence" value="ECO:0007669"/>
    <property type="project" value="UniProtKB-SubCell"/>
</dbReference>
<evidence type="ECO:0000256" key="7">
    <source>
        <dbReference type="SAM" id="Phobius"/>
    </source>
</evidence>
<evidence type="ECO:0000256" key="6">
    <source>
        <dbReference type="ARBA" id="ARBA00023136"/>
    </source>
</evidence>
<keyword evidence="4 7" id="KW-0812">Transmembrane</keyword>
<evidence type="ECO:0000313" key="10">
    <source>
        <dbReference type="Proteomes" id="UP000263928"/>
    </source>
</evidence>
<evidence type="ECO:0000256" key="1">
    <source>
        <dbReference type="ARBA" id="ARBA00004651"/>
    </source>
</evidence>
<reference evidence="8 11" key="3">
    <citation type="submission" date="2018-10" db="EMBL/GenBank/DDBJ databases">
        <title>Propionibacterium australiense Genome Sequencing and Assembly.</title>
        <authorList>
            <person name="Bernier A.-M."/>
            <person name="Bernard K."/>
        </authorList>
    </citation>
    <scope>NUCLEOTIDE SEQUENCE [LARGE SCALE GENOMIC DNA]</scope>
    <source>
        <strain evidence="8 11">NML98A078</strain>
    </source>
</reference>
<dbReference type="OrthoDB" id="9806302at2"/>
<dbReference type="CDD" id="cd13138">
    <property type="entry name" value="MATE_yoeA_like"/>
    <property type="match status" value="1"/>
</dbReference>
<protein>
    <submittedName>
        <fullName evidence="8">MATE family efflux transporter</fullName>
    </submittedName>
    <submittedName>
        <fullName evidence="9">Multi antimicrobial extrusion protein</fullName>
    </submittedName>
</protein>
<feature type="transmembrane region" description="Helical" evidence="7">
    <location>
        <begin position="430"/>
        <end position="449"/>
    </location>
</feature>
<dbReference type="Proteomes" id="UP000279336">
    <property type="component" value="Unassembled WGS sequence"/>
</dbReference>
<dbReference type="InterPro" id="IPR052031">
    <property type="entry name" value="Membrane_Transporter-Flippase"/>
</dbReference>
<dbReference type="PANTHER" id="PTHR43549">
    <property type="entry name" value="MULTIDRUG RESISTANCE PROTEIN YPNP-RELATED"/>
    <property type="match status" value="1"/>
</dbReference>
<sequence>MTAARRADGRRRRSPTTDLTTGPLGRGIIAFALPLLGAALVQLLYSTVDLMFIGHTLGTEAAAAVGASGLIVTCLIGMFTGLGTGTGVLVARHFGAGRHSQIERVMHTALAFGLAGGAALLPVMIAAAPTLLAWLNTPASILALAVVYVRIYLLGLVSVVLFNMGAGILRALGDSLTPMLCQLLGGVVNVLADALFIIVFRWGVVGVAVATLTSQTLCAVLVLGSLRRLDDRYRLRLARIHLHRVTLREILAIGLPAGTQALVITLSNVAVQYRINGLGIPDIAAFTVWFRVENFLYMPIMALGQAASTSVAQNLGAEDRPRTRRAVRVCCLIGVTVTVTLAVALLLASRPILGMFTADPQVIALATSIARVIGPCYLLFALMEVLSSSIRGAGHALPPMIIIVSALCGLRVVLLMALPRIFGTVTRVATLYPLSWVLTDALLLGYLLARRTMLWGEPRT</sequence>
<keyword evidence="10" id="KW-1185">Reference proteome</keyword>
<keyword evidence="5 7" id="KW-1133">Transmembrane helix</keyword>
<name>A0A383SAD1_9ACTN</name>
<reference evidence="10" key="2">
    <citation type="submission" date="2018-08" db="EMBL/GenBank/DDBJ databases">
        <authorList>
            <person name="Hornung B."/>
        </authorList>
    </citation>
    <scope>NUCLEOTIDE SEQUENCE [LARGE SCALE GENOMIC DNA]</scope>
</reference>
<dbReference type="InterPro" id="IPR048279">
    <property type="entry name" value="MdtK-like"/>
</dbReference>
<gene>
    <name evidence="8" type="ORF">D7U36_12700</name>
    <name evidence="9" type="ORF">PROPAUS_2385</name>
</gene>
<keyword evidence="3" id="KW-1003">Cell membrane</keyword>
<keyword evidence="6 7" id="KW-0472">Membrane</keyword>
<dbReference type="PANTHER" id="PTHR43549:SF3">
    <property type="entry name" value="MULTIDRUG RESISTANCE PROTEIN YPNP-RELATED"/>
    <property type="match status" value="1"/>
</dbReference>
<dbReference type="RefSeq" id="WP_119162685.1">
    <property type="nucleotide sequence ID" value="NZ_LR134442.1"/>
</dbReference>
<dbReference type="EMBL" id="RCIW01000025">
    <property type="protein sequence ID" value="RLP06569.1"/>
    <property type="molecule type" value="Genomic_DNA"/>
</dbReference>
<reference evidence="9" key="1">
    <citation type="submission" date="2018-08" db="EMBL/GenBank/DDBJ databases">
        <authorList>
            <person name="Ferrada E.E."/>
            <person name="Latorre B.A."/>
        </authorList>
    </citation>
    <scope>NUCLEOTIDE SEQUENCE [LARGE SCALE GENOMIC DNA]</scope>
    <source>
        <strain evidence="9">Propionibacterium_australiense1</strain>
    </source>
</reference>
<evidence type="ECO:0000313" key="11">
    <source>
        <dbReference type="Proteomes" id="UP000279336"/>
    </source>
</evidence>
<keyword evidence="2" id="KW-0813">Transport</keyword>
<feature type="transmembrane region" description="Helical" evidence="7">
    <location>
        <begin position="361"/>
        <end position="383"/>
    </location>
</feature>
<dbReference type="EMBL" id="UNQJ01000024">
    <property type="protein sequence ID" value="SYZ34374.1"/>
    <property type="molecule type" value="Genomic_DNA"/>
</dbReference>
<evidence type="ECO:0000256" key="5">
    <source>
        <dbReference type="ARBA" id="ARBA00022989"/>
    </source>
</evidence>
<evidence type="ECO:0000256" key="2">
    <source>
        <dbReference type="ARBA" id="ARBA00022448"/>
    </source>
</evidence>
<organism evidence="9 10">
    <name type="scientific">Propionibacterium australiense</name>
    <dbReference type="NCBI Taxonomy" id="119981"/>
    <lineage>
        <taxon>Bacteria</taxon>
        <taxon>Bacillati</taxon>
        <taxon>Actinomycetota</taxon>
        <taxon>Actinomycetes</taxon>
        <taxon>Propionibacteriales</taxon>
        <taxon>Propionibacteriaceae</taxon>
        <taxon>Propionibacterium</taxon>
    </lineage>
</organism>
<accession>A0A383SAD1</accession>
<feature type="transmembrane region" description="Helical" evidence="7">
    <location>
        <begin position="65"/>
        <end position="90"/>
    </location>
</feature>
<evidence type="ECO:0000256" key="3">
    <source>
        <dbReference type="ARBA" id="ARBA00022475"/>
    </source>
</evidence>
<feature type="transmembrane region" description="Helical" evidence="7">
    <location>
        <begin position="183"/>
        <end position="202"/>
    </location>
</feature>
<feature type="transmembrane region" description="Helical" evidence="7">
    <location>
        <begin position="141"/>
        <end position="162"/>
    </location>
</feature>
<evidence type="ECO:0000313" key="9">
    <source>
        <dbReference type="EMBL" id="SYZ34374.1"/>
    </source>
</evidence>
<feature type="transmembrane region" description="Helical" evidence="7">
    <location>
        <begin position="110"/>
        <end position="135"/>
    </location>
</feature>
<dbReference type="InterPro" id="IPR002528">
    <property type="entry name" value="MATE_fam"/>
</dbReference>
<feature type="transmembrane region" description="Helical" evidence="7">
    <location>
        <begin position="208"/>
        <end position="229"/>
    </location>
</feature>
<dbReference type="GO" id="GO:0042910">
    <property type="term" value="F:xenobiotic transmembrane transporter activity"/>
    <property type="evidence" value="ECO:0007669"/>
    <property type="project" value="InterPro"/>
</dbReference>
<proteinExistence type="predicted"/>